<name>A0A3M7S733_BRAPC</name>
<evidence type="ECO:0000313" key="2">
    <source>
        <dbReference type="Proteomes" id="UP000276133"/>
    </source>
</evidence>
<keyword evidence="2" id="KW-1185">Reference proteome</keyword>
<reference evidence="1 2" key="1">
    <citation type="journal article" date="2018" name="Sci. Rep.">
        <title>Genomic signatures of local adaptation to the degree of environmental predictability in rotifers.</title>
        <authorList>
            <person name="Franch-Gras L."/>
            <person name="Hahn C."/>
            <person name="Garcia-Roger E.M."/>
            <person name="Carmona M.J."/>
            <person name="Serra M."/>
            <person name="Gomez A."/>
        </authorList>
    </citation>
    <scope>NUCLEOTIDE SEQUENCE [LARGE SCALE GENOMIC DNA]</scope>
    <source>
        <strain evidence="1">HYR1</strain>
    </source>
</reference>
<protein>
    <submittedName>
        <fullName evidence="1">Uncharacterized protein</fullName>
    </submittedName>
</protein>
<comment type="caution">
    <text evidence="1">The sequence shown here is derived from an EMBL/GenBank/DDBJ whole genome shotgun (WGS) entry which is preliminary data.</text>
</comment>
<dbReference type="AlphaFoldDB" id="A0A3M7S733"/>
<gene>
    <name evidence="1" type="ORF">BpHYR1_010108</name>
</gene>
<dbReference type="Proteomes" id="UP000276133">
    <property type="component" value="Unassembled WGS sequence"/>
</dbReference>
<proteinExistence type="predicted"/>
<sequence length="85" mass="9001">MPCSAIKIETKIIFSSSTEWSSSTLIAIIAAAPVAKVASISNTIIIFPMTAFLNTSHSAGSKHSPALMIDTPHTLSFACLIPSYF</sequence>
<accession>A0A3M7S733</accession>
<evidence type="ECO:0000313" key="1">
    <source>
        <dbReference type="EMBL" id="RNA31591.1"/>
    </source>
</evidence>
<organism evidence="1 2">
    <name type="scientific">Brachionus plicatilis</name>
    <name type="common">Marine rotifer</name>
    <name type="synonym">Brachionus muelleri</name>
    <dbReference type="NCBI Taxonomy" id="10195"/>
    <lineage>
        <taxon>Eukaryota</taxon>
        <taxon>Metazoa</taxon>
        <taxon>Spiralia</taxon>
        <taxon>Gnathifera</taxon>
        <taxon>Rotifera</taxon>
        <taxon>Eurotatoria</taxon>
        <taxon>Monogononta</taxon>
        <taxon>Pseudotrocha</taxon>
        <taxon>Ploima</taxon>
        <taxon>Brachionidae</taxon>
        <taxon>Brachionus</taxon>
    </lineage>
</organism>
<dbReference type="EMBL" id="REGN01001921">
    <property type="protein sequence ID" value="RNA31591.1"/>
    <property type="molecule type" value="Genomic_DNA"/>
</dbReference>